<dbReference type="AlphaFoldDB" id="A0AAV7UY11"/>
<evidence type="ECO:0000259" key="3">
    <source>
        <dbReference type="Pfam" id="PF02784"/>
    </source>
</evidence>
<dbReference type="InterPro" id="IPR002433">
    <property type="entry name" value="Orn_de-COase"/>
</dbReference>
<keyword evidence="5" id="KW-1185">Reference proteome</keyword>
<feature type="active site" description="Proton donor" evidence="1">
    <location>
        <position position="436"/>
    </location>
</feature>
<dbReference type="GO" id="GO:1902269">
    <property type="term" value="P:positive regulation of polyamine transmembrane transport"/>
    <property type="evidence" value="ECO:0007669"/>
    <property type="project" value="TreeGrafter"/>
</dbReference>
<dbReference type="Gene3D" id="3.20.20.10">
    <property type="entry name" value="Alanine racemase"/>
    <property type="match status" value="1"/>
</dbReference>
<protein>
    <recommendedName>
        <fullName evidence="3">Orn/DAP/Arg decarboxylase 2 N-terminal domain-containing protein</fullName>
    </recommendedName>
</protein>
<evidence type="ECO:0000313" key="5">
    <source>
        <dbReference type="Proteomes" id="UP001066276"/>
    </source>
</evidence>
<dbReference type="InterPro" id="IPR000183">
    <property type="entry name" value="Orn/DAP/Arg_de-COase"/>
</dbReference>
<dbReference type="GO" id="GO:0005737">
    <property type="term" value="C:cytoplasm"/>
    <property type="evidence" value="ECO:0007669"/>
    <property type="project" value="TreeGrafter"/>
</dbReference>
<dbReference type="InterPro" id="IPR009006">
    <property type="entry name" value="Ala_racemase/Decarboxylase_C"/>
</dbReference>
<dbReference type="EMBL" id="JANPWB010000004">
    <property type="protein sequence ID" value="KAJ1193407.1"/>
    <property type="molecule type" value="Genomic_DNA"/>
</dbReference>
<dbReference type="InterPro" id="IPR029066">
    <property type="entry name" value="PLP-binding_barrel"/>
</dbReference>
<dbReference type="FunFam" id="3.20.20.10:FF:000010">
    <property type="entry name" value="Antizyme inhibitor 1"/>
    <property type="match status" value="1"/>
</dbReference>
<dbReference type="Proteomes" id="UP001066276">
    <property type="component" value="Chromosome 2_2"/>
</dbReference>
<evidence type="ECO:0000256" key="2">
    <source>
        <dbReference type="SAM" id="MobiDB-lite"/>
    </source>
</evidence>
<dbReference type="PANTHER" id="PTHR11482:SF7">
    <property type="entry name" value="ANTIZYME INHIBITOR 1"/>
    <property type="match status" value="1"/>
</dbReference>
<keyword evidence="1" id="KW-0663">Pyridoxal phosphate</keyword>
<proteinExistence type="predicted"/>
<dbReference type="SUPFAM" id="SSF51419">
    <property type="entry name" value="PLP-binding barrel"/>
    <property type="match status" value="1"/>
</dbReference>
<dbReference type="GO" id="GO:0004586">
    <property type="term" value="F:ornithine decarboxylase activity"/>
    <property type="evidence" value="ECO:0007669"/>
    <property type="project" value="TreeGrafter"/>
</dbReference>
<dbReference type="InterPro" id="IPR022644">
    <property type="entry name" value="De-COase2_N"/>
</dbReference>
<dbReference type="GO" id="GO:0033387">
    <property type="term" value="P:putrescine biosynthetic process from arginine, via ornithine"/>
    <property type="evidence" value="ECO:0007669"/>
    <property type="project" value="TreeGrafter"/>
</dbReference>
<feature type="modified residue" description="N6-(pyridoxal phosphate)lysine" evidence="1">
    <location>
        <position position="147"/>
    </location>
</feature>
<organism evidence="4 5">
    <name type="scientific">Pleurodeles waltl</name>
    <name type="common">Iberian ribbed newt</name>
    <dbReference type="NCBI Taxonomy" id="8319"/>
    <lineage>
        <taxon>Eukaryota</taxon>
        <taxon>Metazoa</taxon>
        <taxon>Chordata</taxon>
        <taxon>Craniata</taxon>
        <taxon>Vertebrata</taxon>
        <taxon>Euteleostomi</taxon>
        <taxon>Amphibia</taxon>
        <taxon>Batrachia</taxon>
        <taxon>Caudata</taxon>
        <taxon>Salamandroidea</taxon>
        <taxon>Salamandridae</taxon>
        <taxon>Pleurodelinae</taxon>
        <taxon>Pleurodeles</taxon>
    </lineage>
</organism>
<dbReference type="GO" id="GO:0042177">
    <property type="term" value="P:negative regulation of protein catabolic process"/>
    <property type="evidence" value="ECO:0007669"/>
    <property type="project" value="TreeGrafter"/>
</dbReference>
<accession>A0AAV7UY11</accession>
<dbReference type="Gene3D" id="2.40.37.10">
    <property type="entry name" value="Lyase, Ornithine Decarboxylase, Chain A, domain 1"/>
    <property type="match status" value="1"/>
</dbReference>
<sequence>MLVRGRFKLLAAAGPVSDTIGQEDLPKVRHDSRFTCQSAEVPQSSTTASTGDLSPRNRQFKNPDKGLLDYSLMRSTAEMKGFIEDSDSSIGLLDEAAAFRDVIDHYIYEHTINDKHTFFVSDLGKIVKKHNQWQNVAAHIKPFYTVKCNSAPVVLEIMAALGTGFSCTSKNEMTMVLELGISPESIIYSNPCKQASQLKYAAKVGVNIMTCDSESELRKIARNHPCAKLLLHIATEDLTEEEVNMTIGTTLKGCRHLLECAKELSVDIIGVKFHVSSTCKAPQAYIHALSDARCVFDMAEELGFKMNILDIGSGFTGSQFQLEEINHAINTLLEIYFPEECGIQLIAEPGSYYVSAAFTLVVKIIAKKVVEYERQLSSEGELARNDEPAFLYYMSDGVYGSFTNKLSDNLNAVPAVHKKCRGDEPLFVSSLWGPSCDELDRIVEYCLLPELNVGDWILFENMGAGSLNEQSPFSDSDQPPLYNIISFSDWYEMQDAGITSEALMKNFMFVPSCFQQSEEKQFPAVA</sequence>
<dbReference type="Pfam" id="PF02784">
    <property type="entry name" value="Orn_Arg_deC_N"/>
    <property type="match status" value="1"/>
</dbReference>
<dbReference type="GO" id="GO:0042978">
    <property type="term" value="F:ornithine decarboxylase activator activity"/>
    <property type="evidence" value="ECO:0007669"/>
    <property type="project" value="TreeGrafter"/>
</dbReference>
<feature type="compositionally biased region" description="Polar residues" evidence="2">
    <location>
        <begin position="36"/>
        <end position="52"/>
    </location>
</feature>
<reference evidence="4" key="1">
    <citation type="journal article" date="2022" name="bioRxiv">
        <title>Sequencing and chromosome-scale assembly of the giantPleurodeles waltlgenome.</title>
        <authorList>
            <person name="Brown T."/>
            <person name="Elewa A."/>
            <person name="Iarovenko S."/>
            <person name="Subramanian E."/>
            <person name="Araus A.J."/>
            <person name="Petzold A."/>
            <person name="Susuki M."/>
            <person name="Suzuki K.-i.T."/>
            <person name="Hayashi T."/>
            <person name="Toyoda A."/>
            <person name="Oliveira C."/>
            <person name="Osipova E."/>
            <person name="Leigh N.D."/>
            <person name="Simon A."/>
            <person name="Yun M.H."/>
        </authorList>
    </citation>
    <scope>NUCLEOTIDE SEQUENCE</scope>
    <source>
        <strain evidence="4">20211129_DDA</strain>
        <tissue evidence="4">Liver</tissue>
    </source>
</reference>
<dbReference type="PANTHER" id="PTHR11482">
    <property type="entry name" value="ARGININE/DIAMINOPIMELATE/ORNITHINE DECARBOXYLASE"/>
    <property type="match status" value="1"/>
</dbReference>
<dbReference type="PRINTS" id="PR01182">
    <property type="entry name" value="ORNDCRBXLASE"/>
</dbReference>
<dbReference type="SUPFAM" id="SSF50621">
    <property type="entry name" value="Alanine racemase C-terminal domain-like"/>
    <property type="match status" value="1"/>
</dbReference>
<comment type="cofactor">
    <cofactor evidence="1">
        <name>pyridoxal 5'-phosphate</name>
        <dbReference type="ChEBI" id="CHEBI:597326"/>
    </cofactor>
</comment>
<comment type="caution">
    <text evidence="4">The sequence shown here is derived from an EMBL/GenBank/DDBJ whole genome shotgun (WGS) entry which is preliminary data.</text>
</comment>
<gene>
    <name evidence="4" type="ORF">NDU88_002705</name>
</gene>
<dbReference type="PRINTS" id="PR01179">
    <property type="entry name" value="ODADCRBXLASE"/>
</dbReference>
<evidence type="ECO:0000256" key="1">
    <source>
        <dbReference type="PIRSR" id="PIRSR600183-50"/>
    </source>
</evidence>
<evidence type="ECO:0000313" key="4">
    <source>
        <dbReference type="EMBL" id="KAJ1193407.1"/>
    </source>
</evidence>
<name>A0AAV7UY11_PLEWA</name>
<feature type="domain" description="Orn/DAP/Arg decarboxylase 2 N-terminal" evidence="3">
    <location>
        <begin position="123"/>
        <end position="355"/>
    </location>
</feature>
<feature type="region of interest" description="Disordered" evidence="2">
    <location>
        <begin position="36"/>
        <end position="62"/>
    </location>
</feature>